<dbReference type="GO" id="GO:0003724">
    <property type="term" value="F:RNA helicase activity"/>
    <property type="evidence" value="ECO:0007669"/>
    <property type="project" value="UniProtKB-EC"/>
</dbReference>
<keyword evidence="2" id="KW-0698">rRNA processing</keyword>
<dbReference type="InterPro" id="IPR014001">
    <property type="entry name" value="Helicase_ATP-bd"/>
</dbReference>
<evidence type="ECO:0000256" key="6">
    <source>
        <dbReference type="ARBA" id="ARBA00022840"/>
    </source>
</evidence>
<dbReference type="GO" id="GO:0005730">
    <property type="term" value="C:nucleolus"/>
    <property type="evidence" value="ECO:0007669"/>
    <property type="project" value="UniProtKB-SubCell"/>
</dbReference>
<evidence type="ECO:0000256" key="4">
    <source>
        <dbReference type="ARBA" id="ARBA00022801"/>
    </source>
</evidence>
<dbReference type="InterPro" id="IPR014014">
    <property type="entry name" value="RNA_helicase_DEAD_Q_motif"/>
</dbReference>
<evidence type="ECO:0000313" key="14">
    <source>
        <dbReference type="EMBL" id="QDS77640.1"/>
    </source>
</evidence>
<feature type="region of interest" description="Disordered" evidence="10">
    <location>
        <begin position="1"/>
        <end position="37"/>
    </location>
</feature>
<dbReference type="AlphaFoldDB" id="A0A517LPR5"/>
<feature type="region of interest" description="Disordered" evidence="10">
    <location>
        <begin position="204"/>
        <end position="230"/>
    </location>
</feature>
<evidence type="ECO:0000256" key="5">
    <source>
        <dbReference type="ARBA" id="ARBA00022806"/>
    </source>
</evidence>
<feature type="compositionally biased region" description="Basic and acidic residues" evidence="10">
    <location>
        <begin position="111"/>
        <end position="121"/>
    </location>
</feature>
<dbReference type="GO" id="GO:0003723">
    <property type="term" value="F:RNA binding"/>
    <property type="evidence" value="ECO:0007669"/>
    <property type="project" value="UniProtKB-UniRule"/>
</dbReference>
<dbReference type="Pfam" id="PF00271">
    <property type="entry name" value="Helicase_C"/>
    <property type="match status" value="1"/>
</dbReference>
<keyword evidence="6 9" id="KW-0067">ATP-binding</keyword>
<keyword evidence="5 9" id="KW-0347">Helicase</keyword>
<feature type="compositionally biased region" description="Pro residues" evidence="10">
    <location>
        <begin position="20"/>
        <end position="29"/>
    </location>
</feature>
<dbReference type="GO" id="GO:0005524">
    <property type="term" value="F:ATP binding"/>
    <property type="evidence" value="ECO:0007669"/>
    <property type="project" value="UniProtKB-UniRule"/>
</dbReference>
<feature type="compositionally biased region" description="Basic residues" evidence="10">
    <location>
        <begin position="99"/>
        <end position="110"/>
    </location>
</feature>
<keyword evidence="4 9" id="KW-0378">Hydrolase</keyword>
<dbReference type="Gene3D" id="3.40.50.300">
    <property type="entry name" value="P-loop containing nucleotide triphosphate hydrolases"/>
    <property type="match status" value="2"/>
</dbReference>
<feature type="compositionally biased region" description="Low complexity" evidence="10">
    <location>
        <begin position="603"/>
        <end position="631"/>
    </location>
</feature>
<name>A0A517LPR5_9PEZI</name>
<proteinExistence type="inferred from homology"/>
<evidence type="ECO:0000259" key="13">
    <source>
        <dbReference type="PROSITE" id="PS51195"/>
    </source>
</evidence>
<keyword evidence="3 9" id="KW-0547">Nucleotide-binding</keyword>
<protein>
    <recommendedName>
        <fullName evidence="9">ATP-dependent RNA helicase</fullName>
        <ecNumber evidence="9">3.6.4.13</ecNumber>
    </recommendedName>
</protein>
<evidence type="ECO:0000256" key="9">
    <source>
        <dbReference type="RuleBase" id="RU365068"/>
    </source>
</evidence>
<feature type="compositionally biased region" description="Basic and acidic residues" evidence="10">
    <location>
        <begin position="76"/>
        <end position="98"/>
    </location>
</feature>
<dbReference type="GO" id="GO:0016787">
    <property type="term" value="F:hydrolase activity"/>
    <property type="evidence" value="ECO:0007669"/>
    <property type="project" value="UniProtKB-KW"/>
</dbReference>
<comment type="catalytic activity">
    <reaction evidence="9">
        <text>ATP + H2O = ADP + phosphate + H(+)</text>
        <dbReference type="Rhea" id="RHEA:13065"/>
        <dbReference type="ChEBI" id="CHEBI:15377"/>
        <dbReference type="ChEBI" id="CHEBI:15378"/>
        <dbReference type="ChEBI" id="CHEBI:30616"/>
        <dbReference type="ChEBI" id="CHEBI:43474"/>
        <dbReference type="ChEBI" id="CHEBI:456216"/>
        <dbReference type="EC" id="3.6.4.13"/>
    </reaction>
</comment>
<keyword evidence="7 9" id="KW-0694">RNA-binding</keyword>
<feature type="domain" description="Helicase C-terminal" evidence="12">
    <location>
        <begin position="656"/>
        <end position="822"/>
    </location>
</feature>
<dbReference type="SMART" id="SM00487">
    <property type="entry name" value="DEXDc"/>
    <property type="match status" value="1"/>
</dbReference>
<evidence type="ECO:0000256" key="3">
    <source>
        <dbReference type="ARBA" id="ARBA00022741"/>
    </source>
</evidence>
<feature type="region of interest" description="Disordered" evidence="10">
    <location>
        <begin position="595"/>
        <end position="643"/>
    </location>
</feature>
<evidence type="ECO:0000256" key="2">
    <source>
        <dbReference type="ARBA" id="ARBA00022552"/>
    </source>
</evidence>
<evidence type="ECO:0000256" key="7">
    <source>
        <dbReference type="ARBA" id="ARBA00022884"/>
    </source>
</evidence>
<dbReference type="SMART" id="SM00490">
    <property type="entry name" value="HELICc"/>
    <property type="match status" value="1"/>
</dbReference>
<comment type="similarity">
    <text evidence="9">Belongs to the DEAD box helicase family.</text>
</comment>
<comment type="domain">
    <text evidence="9">The Q motif is unique to and characteristic of the DEAD box family of RNA helicases and controls ATP binding and hydrolysis.</text>
</comment>
<dbReference type="PROSITE" id="PS51195">
    <property type="entry name" value="Q_MOTIF"/>
    <property type="match status" value="1"/>
</dbReference>
<dbReference type="CDD" id="cd17956">
    <property type="entry name" value="DEADc_DDX51"/>
    <property type="match status" value="1"/>
</dbReference>
<organism evidence="14 15">
    <name type="scientific">Venturia effusa</name>
    <dbReference type="NCBI Taxonomy" id="50376"/>
    <lineage>
        <taxon>Eukaryota</taxon>
        <taxon>Fungi</taxon>
        <taxon>Dikarya</taxon>
        <taxon>Ascomycota</taxon>
        <taxon>Pezizomycotina</taxon>
        <taxon>Dothideomycetes</taxon>
        <taxon>Pleosporomycetidae</taxon>
        <taxon>Venturiales</taxon>
        <taxon>Venturiaceae</taxon>
        <taxon>Venturia</taxon>
    </lineage>
</organism>
<evidence type="ECO:0000256" key="8">
    <source>
        <dbReference type="PROSITE-ProRule" id="PRU00552"/>
    </source>
</evidence>
<evidence type="ECO:0000256" key="10">
    <source>
        <dbReference type="SAM" id="MobiDB-lite"/>
    </source>
</evidence>
<dbReference type="Pfam" id="PF00270">
    <property type="entry name" value="DEAD"/>
    <property type="match status" value="2"/>
</dbReference>
<evidence type="ECO:0000259" key="12">
    <source>
        <dbReference type="PROSITE" id="PS51194"/>
    </source>
</evidence>
<feature type="short sequence motif" description="Q motif" evidence="8">
    <location>
        <begin position="257"/>
        <end position="285"/>
    </location>
</feature>
<evidence type="ECO:0000259" key="11">
    <source>
        <dbReference type="PROSITE" id="PS51192"/>
    </source>
</evidence>
<sequence length="829" mass="91431">MSSLYKRWAPPKKSKDPVEPPKSPEPQPSPSAAFLNPSTLYASTPYARYIPPKKQISRSPQPQLCPPSLIATESQDEARGEPGPKRRRKVVIDSEGRPKKDKKDKKKRKSKDSTTEERSETSLEQAEDVEPEVDALKLDSPIPAPEVEAETDSETEPQEAVRDGDEEMEDAELDNDAAEAILAKYRTAIKKSVQVEMAIKAKKAKEGIRTPTPEPELHGLEPLPQPAQRPQEAYNPTFDAMPAWIGQPRVVTSTDTIKFEEVGLSKKVRDNLLKKGYTQTLPVQSAVLPLTLAGPDEYLGDICVSAPTGSGKTLAYILPMVDSIRRRSVRHLSGLVIVPTRELVTQVREVAKSCTSGTGVKFGTAVGNVALATEQAALIHRGQKWDPKAAREMHEKATERIRLGFDEDDTLLEDVATLLPHHVPEYSSEVDILICTPGRLVEHIQLTPGFVLEHVEWLVIDEVDQLLDQNFQDFVNILHPALFPTKTYNQMTALEKVLMSVKGRFEHRFVRKILLSATMTRDLEKLASLKLNRPTVIALQSEQSDDQAENPQPTSGFELPASLEETAIPVADGGDKPLFLVQLLRDEFSIFPGSSTDVHSDSRSNSYDDGSSDDSSNSSASNSDSESESWSTPKSKAEANDPNNVKALGTAMATVPITAEPAFCDSVLIFTSSNDNASRLKHLLLTFFPHSASLIGTLTKSSATSSAQKILKAFRNGKVKLLIASDRASRGLDVPDLASVINYDMPSSVTSYVHRVGRTARAGKEGKAWTLYTDSEARWFWKSIAQGTDIQRSGRVVRRMRIDTKKLEDKRATYQKALTDLQCAVKDSH</sequence>
<dbReference type="InterPro" id="IPR011545">
    <property type="entry name" value="DEAD/DEAH_box_helicase_dom"/>
</dbReference>
<dbReference type="SUPFAM" id="SSF52540">
    <property type="entry name" value="P-loop containing nucleoside triphosphate hydrolases"/>
    <property type="match status" value="2"/>
</dbReference>
<dbReference type="GO" id="GO:0006364">
    <property type="term" value="P:rRNA processing"/>
    <property type="evidence" value="ECO:0007669"/>
    <property type="project" value="UniProtKB-KW"/>
</dbReference>
<dbReference type="EMBL" id="CP042202">
    <property type="protein sequence ID" value="QDS77640.1"/>
    <property type="molecule type" value="Genomic_DNA"/>
</dbReference>
<keyword evidence="15" id="KW-1185">Reference proteome</keyword>
<feature type="domain" description="DEAD-box RNA helicase Q" evidence="13">
    <location>
        <begin position="257"/>
        <end position="285"/>
    </location>
</feature>
<comment type="function">
    <text evidence="9">RNA helicase.</text>
</comment>
<dbReference type="PANTHER" id="PTHR24031">
    <property type="entry name" value="RNA HELICASE"/>
    <property type="match status" value="1"/>
</dbReference>
<evidence type="ECO:0000256" key="1">
    <source>
        <dbReference type="ARBA" id="ARBA00004604"/>
    </source>
</evidence>
<reference evidence="14 15" key="1">
    <citation type="submission" date="2019-07" db="EMBL/GenBank/DDBJ databases">
        <title>Finished genome of Venturia effusa.</title>
        <authorList>
            <person name="Young C.A."/>
            <person name="Cox M.P."/>
            <person name="Ganley A.R.D."/>
            <person name="David W.J."/>
        </authorList>
    </citation>
    <scope>NUCLEOTIDE SEQUENCE [LARGE SCALE GENOMIC DNA]</scope>
    <source>
        <strain evidence="15">albino</strain>
    </source>
</reference>
<feature type="region of interest" description="Disordered" evidence="10">
    <location>
        <begin position="51"/>
        <end position="171"/>
    </location>
</feature>
<gene>
    <name evidence="14" type="ORF">FKW77_002746</name>
</gene>
<dbReference type="STRING" id="50376.A0A517LPR5"/>
<dbReference type="EC" id="3.6.4.13" evidence="9"/>
<dbReference type="PROSITE" id="PS51194">
    <property type="entry name" value="HELICASE_CTER"/>
    <property type="match status" value="1"/>
</dbReference>
<feature type="domain" description="Helicase ATP-binding" evidence="11">
    <location>
        <begin position="293"/>
        <end position="537"/>
    </location>
</feature>
<comment type="subcellular location">
    <subcellularLocation>
        <location evidence="1">Nucleus</location>
        <location evidence="1">Nucleolus</location>
    </subcellularLocation>
</comment>
<dbReference type="Proteomes" id="UP000316270">
    <property type="component" value="Chromosome 18"/>
</dbReference>
<dbReference type="CDD" id="cd18787">
    <property type="entry name" value="SF2_C_DEAD"/>
    <property type="match status" value="1"/>
</dbReference>
<dbReference type="OrthoDB" id="3370at2759"/>
<accession>A0A517LPR5</accession>
<dbReference type="PROSITE" id="PS51192">
    <property type="entry name" value="HELICASE_ATP_BIND_1"/>
    <property type="match status" value="1"/>
</dbReference>
<dbReference type="InterPro" id="IPR027417">
    <property type="entry name" value="P-loop_NTPase"/>
</dbReference>
<dbReference type="InterPro" id="IPR001650">
    <property type="entry name" value="Helicase_C-like"/>
</dbReference>
<feature type="compositionally biased region" description="Acidic residues" evidence="10">
    <location>
        <begin position="147"/>
        <end position="157"/>
    </location>
</feature>
<evidence type="ECO:0000313" key="15">
    <source>
        <dbReference type="Proteomes" id="UP000316270"/>
    </source>
</evidence>